<proteinExistence type="predicted"/>
<accession>A0ABD1IJY5</accession>
<dbReference type="EMBL" id="JBEAFC010000001">
    <property type="protein sequence ID" value="KAL1568790.1"/>
    <property type="molecule type" value="Genomic_DNA"/>
</dbReference>
<dbReference type="Proteomes" id="UP001567538">
    <property type="component" value="Unassembled WGS sequence"/>
</dbReference>
<dbReference type="AlphaFoldDB" id="A0ABD1IJY5"/>
<keyword evidence="2" id="KW-1185">Reference proteome</keyword>
<comment type="caution">
    <text evidence="1">The sequence shown here is derived from an EMBL/GenBank/DDBJ whole genome shotgun (WGS) entry which is preliminary data.</text>
</comment>
<reference evidence="1 2" key="1">
    <citation type="submission" date="2024-06" db="EMBL/GenBank/DDBJ databases">
        <title>A chromosome level genome sequence of Diviner's sage (Salvia divinorum).</title>
        <authorList>
            <person name="Ford S.A."/>
            <person name="Ro D.-K."/>
            <person name="Ness R.W."/>
            <person name="Phillips M.A."/>
        </authorList>
    </citation>
    <scope>NUCLEOTIDE SEQUENCE [LARGE SCALE GENOMIC DNA]</scope>
    <source>
        <strain evidence="1">SAF-2024a</strain>
        <tissue evidence="1">Leaf</tissue>
    </source>
</reference>
<organism evidence="1 2">
    <name type="scientific">Salvia divinorum</name>
    <name type="common">Maria pastora</name>
    <name type="synonym">Diviner's sage</name>
    <dbReference type="NCBI Taxonomy" id="28513"/>
    <lineage>
        <taxon>Eukaryota</taxon>
        <taxon>Viridiplantae</taxon>
        <taxon>Streptophyta</taxon>
        <taxon>Embryophyta</taxon>
        <taxon>Tracheophyta</taxon>
        <taxon>Spermatophyta</taxon>
        <taxon>Magnoliopsida</taxon>
        <taxon>eudicotyledons</taxon>
        <taxon>Gunneridae</taxon>
        <taxon>Pentapetalae</taxon>
        <taxon>asterids</taxon>
        <taxon>lamiids</taxon>
        <taxon>Lamiales</taxon>
        <taxon>Lamiaceae</taxon>
        <taxon>Nepetoideae</taxon>
        <taxon>Mentheae</taxon>
        <taxon>Salviinae</taxon>
        <taxon>Salvia</taxon>
        <taxon>Salvia subgen. Calosphace</taxon>
    </lineage>
</organism>
<name>A0ABD1IJY5_SALDI</name>
<gene>
    <name evidence="1" type="ORF">AAHA92_00356</name>
</gene>
<sequence length="162" mass="18159">MFALFSEELRKAFESKIEIAESLNSQRWTKHAKNGMTRGCGEGIVLVDEKARKKQRYKELCNSFMKLAVKVAESEDSYTYAIDCLLKMGNDVDGMVGKANNVSVEANKVGDISTDGEVNENQIKGVKPKGRVTYQTRTEGTTLINDEYWNLTFTAFDHQSAS</sequence>
<protein>
    <submittedName>
        <fullName evidence="1">Uncharacterized protein</fullName>
    </submittedName>
</protein>
<evidence type="ECO:0000313" key="2">
    <source>
        <dbReference type="Proteomes" id="UP001567538"/>
    </source>
</evidence>
<evidence type="ECO:0000313" key="1">
    <source>
        <dbReference type="EMBL" id="KAL1568790.1"/>
    </source>
</evidence>